<gene>
    <name evidence="2" type="ORF">CCAM_LOCUS3559</name>
</gene>
<evidence type="ECO:0000313" key="3">
    <source>
        <dbReference type="Proteomes" id="UP000595140"/>
    </source>
</evidence>
<proteinExistence type="predicted"/>
<feature type="coiled-coil region" evidence="1">
    <location>
        <begin position="11"/>
        <end position="87"/>
    </location>
</feature>
<accession>A0A484K7S1</accession>
<name>A0A484K7S1_9ASTE</name>
<keyword evidence="3" id="KW-1185">Reference proteome</keyword>
<evidence type="ECO:0000256" key="1">
    <source>
        <dbReference type="SAM" id="Coils"/>
    </source>
</evidence>
<dbReference type="Proteomes" id="UP000595140">
    <property type="component" value="Unassembled WGS sequence"/>
</dbReference>
<organism evidence="2 3">
    <name type="scientific">Cuscuta campestris</name>
    <dbReference type="NCBI Taxonomy" id="132261"/>
    <lineage>
        <taxon>Eukaryota</taxon>
        <taxon>Viridiplantae</taxon>
        <taxon>Streptophyta</taxon>
        <taxon>Embryophyta</taxon>
        <taxon>Tracheophyta</taxon>
        <taxon>Spermatophyta</taxon>
        <taxon>Magnoliopsida</taxon>
        <taxon>eudicotyledons</taxon>
        <taxon>Gunneridae</taxon>
        <taxon>Pentapetalae</taxon>
        <taxon>asterids</taxon>
        <taxon>lamiids</taxon>
        <taxon>Solanales</taxon>
        <taxon>Convolvulaceae</taxon>
        <taxon>Cuscuteae</taxon>
        <taxon>Cuscuta</taxon>
        <taxon>Cuscuta subgen. Grammica</taxon>
        <taxon>Cuscuta sect. Cleistogrammica</taxon>
    </lineage>
</organism>
<dbReference type="AlphaFoldDB" id="A0A484K7S1"/>
<evidence type="ECO:0000313" key="2">
    <source>
        <dbReference type="EMBL" id="VFQ61783.1"/>
    </source>
</evidence>
<protein>
    <submittedName>
        <fullName evidence="2">Uncharacterized protein</fullName>
    </submittedName>
</protein>
<dbReference type="EMBL" id="OOIL02000204">
    <property type="protein sequence ID" value="VFQ61783.1"/>
    <property type="molecule type" value="Genomic_DNA"/>
</dbReference>
<keyword evidence="1" id="KW-0175">Coiled coil</keyword>
<reference evidence="2 3" key="1">
    <citation type="submission" date="2018-04" db="EMBL/GenBank/DDBJ databases">
        <authorList>
            <person name="Vogel A."/>
        </authorList>
    </citation>
    <scope>NUCLEOTIDE SEQUENCE [LARGE SCALE GENOMIC DNA]</scope>
</reference>
<sequence length="114" mass="12999">MDEKLRMEAMMVAARKDAKAARLALEKMKEKLVEQAEAYRGLFAKHEGLLKSAKGSDERAKRKIAELAEKAGQTGQLEEENAQLRADLERENGIVGLWNPWVEEEKKICREDDE</sequence>